<dbReference type="RefSeq" id="WP_183647538.1">
    <property type="nucleotide sequence ID" value="NZ_JACIJG010000002.1"/>
</dbReference>
<proteinExistence type="predicted"/>
<dbReference type="EMBL" id="JACIJG010000002">
    <property type="protein sequence ID" value="MBB5700629.1"/>
    <property type="molecule type" value="Genomic_DNA"/>
</dbReference>
<gene>
    <name evidence="1" type="ORF">FHS76_000472</name>
</gene>
<sequence>MRLKKGDEVRSHRDCPFGGFKTGDIFTITAVDGDLIMFVDNDGNSRLRPDDEFELLPVADATGKPAFKVGDRVVALKDSAYSIKKGSISTVIRVDGDHIRIRKENGKADGWLAEYFALAPLTIETGKFYRTRDGRKVGPAVGNGCAERFSLGEKFLYRTDGKYMFNSSESLDGDLIAEWVDEPASNDNQPVAEQQAGTVFIDVSKADPSQLHLAKGRLVKINQGYGFELARYGDYVWVDTGKKQPVVAHVNEIKEAA</sequence>
<dbReference type="Proteomes" id="UP000555546">
    <property type="component" value="Unassembled WGS sequence"/>
</dbReference>
<reference evidence="1 2" key="1">
    <citation type="submission" date="2020-08" db="EMBL/GenBank/DDBJ databases">
        <title>Genomic Encyclopedia of Type Strains, Phase IV (KMG-IV): sequencing the most valuable type-strain genomes for metagenomic binning, comparative biology and taxonomic classification.</title>
        <authorList>
            <person name="Goeker M."/>
        </authorList>
    </citation>
    <scope>NUCLEOTIDE SEQUENCE [LARGE SCALE GENOMIC DNA]</scope>
    <source>
        <strain evidence="1 2">DSM 26944</strain>
    </source>
</reference>
<evidence type="ECO:0000313" key="1">
    <source>
        <dbReference type="EMBL" id="MBB5700629.1"/>
    </source>
</evidence>
<organism evidence="1 2">
    <name type="scientific">Brucella daejeonensis</name>
    <dbReference type="NCBI Taxonomy" id="659015"/>
    <lineage>
        <taxon>Bacteria</taxon>
        <taxon>Pseudomonadati</taxon>
        <taxon>Pseudomonadota</taxon>
        <taxon>Alphaproteobacteria</taxon>
        <taxon>Hyphomicrobiales</taxon>
        <taxon>Brucellaceae</taxon>
        <taxon>Brucella/Ochrobactrum group</taxon>
        <taxon>Brucella</taxon>
    </lineage>
</organism>
<keyword evidence="2" id="KW-1185">Reference proteome</keyword>
<protein>
    <submittedName>
        <fullName evidence="1">Uncharacterized protein</fullName>
    </submittedName>
</protein>
<dbReference type="AlphaFoldDB" id="A0A7W9AU49"/>
<evidence type="ECO:0000313" key="2">
    <source>
        <dbReference type="Proteomes" id="UP000555546"/>
    </source>
</evidence>
<comment type="caution">
    <text evidence="1">The sequence shown here is derived from an EMBL/GenBank/DDBJ whole genome shotgun (WGS) entry which is preliminary data.</text>
</comment>
<name>A0A7W9AU49_9HYPH</name>
<accession>A0A7W9AU49</accession>